<name>A0A1Q9CUL3_SYMMI</name>
<evidence type="ECO:0000313" key="3">
    <source>
        <dbReference type="Proteomes" id="UP000186817"/>
    </source>
</evidence>
<dbReference type="EMBL" id="LSRX01000907">
    <property type="protein sequence ID" value="OLP86621.1"/>
    <property type="molecule type" value="Genomic_DNA"/>
</dbReference>
<dbReference type="AlphaFoldDB" id="A0A1Q9CUL3"/>
<dbReference type="OrthoDB" id="410691at2759"/>
<comment type="caution">
    <text evidence="2">The sequence shown here is derived from an EMBL/GenBank/DDBJ whole genome shotgun (WGS) entry which is preliminary data.</text>
</comment>
<gene>
    <name evidence="2" type="ORF">AK812_SmicGene32235</name>
</gene>
<dbReference type="OMA" id="HIHARRL"/>
<keyword evidence="3" id="KW-1185">Reference proteome</keyword>
<accession>A0A1Q9CUL3</accession>
<feature type="region of interest" description="Disordered" evidence="1">
    <location>
        <begin position="155"/>
        <end position="187"/>
    </location>
</feature>
<evidence type="ECO:0000313" key="2">
    <source>
        <dbReference type="EMBL" id="OLP86621.1"/>
    </source>
</evidence>
<proteinExistence type="predicted"/>
<reference evidence="2 3" key="1">
    <citation type="submission" date="2016-02" db="EMBL/GenBank/DDBJ databases">
        <title>Genome analysis of coral dinoflagellate symbionts highlights evolutionary adaptations to a symbiotic lifestyle.</title>
        <authorList>
            <person name="Aranda M."/>
            <person name="Li Y."/>
            <person name="Liew Y.J."/>
            <person name="Baumgarten S."/>
            <person name="Simakov O."/>
            <person name="Wilson M."/>
            <person name="Piel J."/>
            <person name="Ashoor H."/>
            <person name="Bougouffa S."/>
            <person name="Bajic V.B."/>
            <person name="Ryu T."/>
            <person name="Ravasi T."/>
            <person name="Bayer T."/>
            <person name="Micklem G."/>
            <person name="Kim H."/>
            <person name="Bhak J."/>
            <person name="Lajeunesse T.C."/>
            <person name="Voolstra C.R."/>
        </authorList>
    </citation>
    <scope>NUCLEOTIDE SEQUENCE [LARGE SCALE GENOMIC DNA]</scope>
    <source>
        <strain evidence="2 3">CCMP2467</strain>
    </source>
</reference>
<organism evidence="2 3">
    <name type="scientific">Symbiodinium microadriaticum</name>
    <name type="common">Dinoflagellate</name>
    <name type="synonym">Zooxanthella microadriatica</name>
    <dbReference type="NCBI Taxonomy" id="2951"/>
    <lineage>
        <taxon>Eukaryota</taxon>
        <taxon>Sar</taxon>
        <taxon>Alveolata</taxon>
        <taxon>Dinophyceae</taxon>
        <taxon>Suessiales</taxon>
        <taxon>Symbiodiniaceae</taxon>
        <taxon>Symbiodinium</taxon>
    </lineage>
</organism>
<dbReference type="Proteomes" id="UP000186817">
    <property type="component" value="Unassembled WGS sequence"/>
</dbReference>
<protein>
    <submittedName>
        <fullName evidence="2">Uncharacterized protein</fullName>
    </submittedName>
</protein>
<evidence type="ECO:0000256" key="1">
    <source>
        <dbReference type="SAM" id="MobiDB-lite"/>
    </source>
</evidence>
<sequence length="1070" mass="119728">MEPGKVSHPLRPSEGKVLVWFAELPKPEVMEVEKLEEPDKISEKVPVESEPVARQSRPLAFWPSRTQGLLPLWSLPMPSRMSLVRVPRWPPMPSRLAIAEVKLAIEGTDGEKRSELAPAERTSRIAAQKARLCGYDLTGTIEAWQKLAEIVPSIKRKDQKGDRGTKRDSEAKEKRPPELPDAFKDMPLRTTSKGKRMCWYYNIKVDDRVMPPPPNVTFVGRRVAGKSLESMIFIQVFAREGLQLLLGMLKQQPVVVVDRIVSTSYADIAKDRTQAMRKWLLRACELKDLEPPFPMPDHCSAVLKNKSMPLFAEMLEAADYPDKDLVKTMCSGFDLLGQIPASGVLPEKHMDVLLTINEVRSLTPEVRSAILHQRDDGKDLEILAAVHKLTLEERDRAWLRGPLKSSEIPSDSVITRQFGIKQSSTDAEKGKVTKIRPIDDYTQSLANLTCGSTETISPHGVDVICAGISYRIRRGRQLGLRERLVSRAIDLRKAYKNLPLSTAALRDSYLAVLNPATSQYEFFQALVLPFGARPAVQGFYRVASAIWYLALTFFDLHWTQFYDYYYFLIAGEAEGPHVNLIQESFYALLGWETASETDCGFGFVTRALGVQIDLSDCHFGLVKVSNTMTRRRELEITINDILANPSVSGSVLTSLRGRLLFCDNQIFGRMASLQLRILSSYCDRRGQVRLNDSLKKALIFLRDHVALGPERIVHCSFRNCFHVYSDASYEPSGGGVGALAYNSQGLLLSWFGEELSQDVMAIINPEEKCTLIYELETYAAVMSLVRLGRLWRDADVILFLDNEASLATLINGRSDSFFVQRLLNTLFEWECESRCNVWFERVPSASNPADDPSRLIFPMQPGLRARLDAKSDFVLHAIGITFCTLPGAGMACAVLSGRYTNMVLGLSVLAAKGTPVLQSRFLPSALDFLLSAWIERARAFRLDQWTPTTLSREVKKGWRVEELSNKKPGYPSAFQILSMELRQLLLRIICISFITNCTKRQAAGASVGAGMGILGVAGCRYTGEFVLTPAGLNMPYNQVQFFAEVPSFFSSAGRVTHACPQMHNSEMKGP</sequence>